<organism evidence="2 3">
    <name type="scientific">Sulfitobacter geojensis</name>
    <dbReference type="NCBI Taxonomy" id="1342299"/>
    <lineage>
        <taxon>Bacteria</taxon>
        <taxon>Pseudomonadati</taxon>
        <taxon>Pseudomonadota</taxon>
        <taxon>Alphaproteobacteria</taxon>
        <taxon>Rhodobacterales</taxon>
        <taxon>Roseobacteraceae</taxon>
        <taxon>Sulfitobacter</taxon>
    </lineage>
</organism>
<reference evidence="2 3" key="1">
    <citation type="submission" date="2021-01" db="EMBL/GenBank/DDBJ databases">
        <title>Diatom-associated Roseobacters Show Island Model of Population Structure.</title>
        <authorList>
            <person name="Qu L."/>
            <person name="Feng X."/>
            <person name="Chen Y."/>
            <person name="Li L."/>
            <person name="Wang X."/>
            <person name="Hu Z."/>
            <person name="Wang H."/>
            <person name="Luo H."/>
        </authorList>
    </citation>
    <scope>NUCLEOTIDE SEQUENCE [LARGE SCALE GENOMIC DNA]</scope>
    <source>
        <strain evidence="2 3">TR60-84</strain>
    </source>
</reference>
<evidence type="ECO:0000313" key="2">
    <source>
        <dbReference type="EMBL" id="MBM1712283.1"/>
    </source>
</evidence>
<dbReference type="Proteomes" id="UP000732193">
    <property type="component" value="Unassembled WGS sequence"/>
</dbReference>
<comment type="caution">
    <text evidence="2">The sequence shown here is derived from an EMBL/GenBank/DDBJ whole genome shotgun (WGS) entry which is preliminary data.</text>
</comment>
<feature type="chain" id="PRO_5042186577" evidence="1">
    <location>
        <begin position="21"/>
        <end position="133"/>
    </location>
</feature>
<keyword evidence="1" id="KW-0732">Signal</keyword>
<dbReference type="EMBL" id="JAFBRM010000001">
    <property type="protein sequence ID" value="MBM1712283.1"/>
    <property type="molecule type" value="Genomic_DNA"/>
</dbReference>
<feature type="signal peptide" evidence="1">
    <location>
        <begin position="1"/>
        <end position="20"/>
    </location>
</feature>
<gene>
    <name evidence="2" type="ORF">JQV55_01755</name>
</gene>
<evidence type="ECO:0000313" key="3">
    <source>
        <dbReference type="Proteomes" id="UP000732193"/>
    </source>
</evidence>
<dbReference type="RefSeq" id="WP_203241045.1">
    <property type="nucleotide sequence ID" value="NZ_JAFBRH010000001.1"/>
</dbReference>
<keyword evidence="3" id="KW-1185">Reference proteome</keyword>
<evidence type="ECO:0000256" key="1">
    <source>
        <dbReference type="SAM" id="SignalP"/>
    </source>
</evidence>
<name>A0AAE2VVI2_9RHOB</name>
<proteinExistence type="predicted"/>
<dbReference type="InterPro" id="IPR020349">
    <property type="entry name" value="Uncharacterised_14.7kDa"/>
</dbReference>
<dbReference type="AlphaFoldDB" id="A0AAE2VVI2"/>
<sequence>MRILIAAFLSMSLTAAPALAKPPLRDVAAIDNALFDLGIADRIRKNCPVISARMFKAIGYVRNLEKKARDMGYTQVEIDAYTDSDVEKDRLRAKAAVFFRARGVDTSDPQSYCALGLQEIQKSSRIGSLLRAK</sequence>
<protein>
    <submittedName>
        <fullName evidence="2">DUF5333 domain-containing protein</fullName>
    </submittedName>
</protein>
<dbReference type="Pfam" id="PF17267">
    <property type="entry name" value="DUF5333"/>
    <property type="match status" value="1"/>
</dbReference>
<accession>A0AAE2VVI2</accession>